<feature type="compositionally biased region" description="Basic and acidic residues" evidence="1">
    <location>
        <begin position="49"/>
        <end position="59"/>
    </location>
</feature>
<feature type="region of interest" description="Disordered" evidence="1">
    <location>
        <begin position="468"/>
        <end position="530"/>
    </location>
</feature>
<feature type="compositionally biased region" description="Acidic residues" evidence="1">
    <location>
        <begin position="496"/>
        <end position="506"/>
    </location>
</feature>
<evidence type="ECO:0000313" key="5">
    <source>
        <dbReference type="Proteomes" id="UP001146793"/>
    </source>
</evidence>
<evidence type="ECO:0000256" key="1">
    <source>
        <dbReference type="SAM" id="MobiDB-lite"/>
    </source>
</evidence>
<dbReference type="GO" id="GO:0005085">
    <property type="term" value="F:guanyl-nucleotide exchange factor activity"/>
    <property type="evidence" value="ECO:0007669"/>
    <property type="project" value="InterPro"/>
</dbReference>
<dbReference type="Gene3D" id="1.20.900.10">
    <property type="entry name" value="Dbl homology (DH) domain"/>
    <property type="match status" value="2"/>
</dbReference>
<dbReference type="SMART" id="SM00325">
    <property type="entry name" value="RhoGEF"/>
    <property type="match status" value="1"/>
</dbReference>
<sequence length="1235" mass="144884">MTEEEAFDPDEFLKKLLKESEKTNTSFIEQIQSEKNVFGTRTVSRPATKKYDYLYDNKPKNQTTTSNNNNNNNNSTQTPMRKGSSERKSPTTVTNSIKTPKKVGTWRRQERKQIKRYSRLSEKKPNTTTQKPIETNKTPKHVETNNSTKQNTTNNSTTTQPTNITTKTITTKNTKLEFPETIKTDTNNTTTNTALTFPKPTPQTTSSKSTTDLINRLRLKNEKMRKKNEENKTLKLTTINNSNNTQTQELTKPKTITTIDTKLEFPETRKTDTNKTTTNTSITFPKPTIQTASSKSTTDLINRLRLKNEKMRKKNEENKTLKLTTINNSNNTKPITTQLTTTNTTTTFPEPIKPNTHKSTTTTVNNLPITFKNNNNNSPNTQNQVYLSNTKILNNKKIPNKEPNNKNNFSIIETETEPKGSNLSTPPIKRINQNKQIGSFNSLSSPQRFLTSKTQINKGVNNRLQSLKNEYKRNNNKENTNTSIEKNNYQNISNENENENENINENENEKQKEKKKEKEKEKENKNDNPYTYILADPEKIYKTIETFLEEQNQFTKYYLEPLKECNLITDNEFIPLFSKIFQYINNQNKILEKLKNVIELINVSKKQNKTQPNIYTSTLYCKIFECFSTIRISLFEFSLVSFEENVTKIYNLMKNNSKLKELFEESSKQLSVSGFNYYYLKPLKLVCEYGKYFSELKQYFTKVNSSLYLTKITRISQGFSNLTKTIEPKMITYEHLNDLSILTIQLLKDQQFKLNENNRTLLFVDQVIPQGKKKAYKIFLFTDLLLYALIAKKNQLVPQKLMFLKNVTVKDENDNRKLNKVNAISIFLLNDETRYCFLFQSRENKSNFFHVLRKYKDISKVKIENLSSIKNTIMLKRTHSKKYIKSNNDQQGNEPSVPFAEETKLKKRKLVIIELVKTEEDYVNDLRTIIKHYLDPITENKIVKEKDIPLIFSHTKIIETVNTMLLANLHKEYPRDEDKIAYMNVGTIFIQIAEFFKVYSQYCSNHVNAVNTVVKYSQNQSFQQFCENNKLKIPQVRNLELLDFLIKPIQRICKYPLLFRELLKSTSKDFPDYNDLKEAFLKISEVADYVNEKKRNAEEQMEVVKIHQQISGIEKKFELVKPHRRFIMEGLLKKRSKRRIQQRQFWLFNDLLLYAKPTFAKGKFQYKGNIALNGALLRNFNDKKKKEFKFQIVPYRSKKDYKIYCHNDEEKNIWFNKINEIIQGFQQNNYDTQND</sequence>
<accession>A0AAV7ZBM3</accession>
<dbReference type="GO" id="GO:0005737">
    <property type="term" value="C:cytoplasm"/>
    <property type="evidence" value="ECO:0007669"/>
    <property type="project" value="TreeGrafter"/>
</dbReference>
<dbReference type="InterPro" id="IPR035899">
    <property type="entry name" value="DBL_dom_sf"/>
</dbReference>
<dbReference type="SMART" id="SM00233">
    <property type="entry name" value="PH"/>
    <property type="match status" value="2"/>
</dbReference>
<dbReference type="InterPro" id="IPR000219">
    <property type="entry name" value="DH_dom"/>
</dbReference>
<feature type="compositionally biased region" description="Low complexity" evidence="1">
    <location>
        <begin position="60"/>
        <end position="79"/>
    </location>
</feature>
<reference evidence="4" key="1">
    <citation type="submission" date="2022-08" db="EMBL/GenBank/DDBJ databases">
        <title>Novel sulphate-reducing endosymbionts in the free-living metamonad Anaeramoeba.</title>
        <authorList>
            <person name="Jerlstrom-Hultqvist J."/>
            <person name="Cepicka I."/>
            <person name="Gallot-Lavallee L."/>
            <person name="Salas-Leiva D."/>
            <person name="Curtis B.A."/>
            <person name="Zahonova K."/>
            <person name="Pipaliya S."/>
            <person name="Dacks J."/>
            <person name="Roger A.J."/>
        </authorList>
    </citation>
    <scope>NUCLEOTIDE SEQUENCE</scope>
    <source>
        <strain evidence="4">Busselton2</strain>
    </source>
</reference>
<dbReference type="PANTHER" id="PTHR12673">
    <property type="entry name" value="FACIOGENITAL DYSPLASIA PROTEIN"/>
    <property type="match status" value="1"/>
</dbReference>
<feature type="compositionally biased region" description="Polar residues" evidence="1">
    <location>
        <begin position="126"/>
        <end position="136"/>
    </location>
</feature>
<evidence type="ECO:0000259" key="2">
    <source>
        <dbReference type="PROSITE" id="PS50003"/>
    </source>
</evidence>
<dbReference type="Pfam" id="PF00621">
    <property type="entry name" value="RhoGEF"/>
    <property type="match status" value="1"/>
</dbReference>
<feature type="domain" description="PH" evidence="2">
    <location>
        <begin position="1125"/>
        <end position="1223"/>
    </location>
</feature>
<dbReference type="PROSITE" id="PS50010">
    <property type="entry name" value="DH_2"/>
    <property type="match status" value="1"/>
</dbReference>
<feature type="domain" description="DH" evidence="3">
    <location>
        <begin position="907"/>
        <end position="1093"/>
    </location>
</feature>
<protein>
    <submittedName>
        <fullName evidence="4">Faciogenital dysplasia protein</fullName>
    </submittedName>
</protein>
<dbReference type="PROSITE" id="PS50003">
    <property type="entry name" value="PH_DOMAIN"/>
    <property type="match status" value="1"/>
</dbReference>
<dbReference type="Proteomes" id="UP001146793">
    <property type="component" value="Unassembled WGS sequence"/>
</dbReference>
<dbReference type="InterPro" id="IPR051092">
    <property type="entry name" value="FYVE_RhoGEF_PH"/>
</dbReference>
<name>A0AAV7ZBM3_9EUKA</name>
<dbReference type="Gene3D" id="2.30.29.30">
    <property type="entry name" value="Pleckstrin-homology domain (PH domain)/Phosphotyrosine-binding domain (PTB)"/>
    <property type="match status" value="2"/>
</dbReference>
<gene>
    <name evidence="4" type="ORF">M0812_16762</name>
</gene>
<comment type="caution">
    <text evidence="4">The sequence shown here is derived from an EMBL/GenBank/DDBJ whole genome shotgun (WGS) entry which is preliminary data.</text>
</comment>
<dbReference type="PANTHER" id="PTHR12673:SF254">
    <property type="entry name" value="RHOGEF DOMAIN-CONTAINING PROTEIN GXCH"/>
    <property type="match status" value="1"/>
</dbReference>
<dbReference type="Pfam" id="PF00169">
    <property type="entry name" value="PH"/>
    <property type="match status" value="1"/>
</dbReference>
<dbReference type="SUPFAM" id="SSF50729">
    <property type="entry name" value="PH domain-like"/>
    <property type="match status" value="2"/>
</dbReference>
<feature type="region of interest" description="Disordered" evidence="1">
    <location>
        <begin position="342"/>
        <end position="361"/>
    </location>
</feature>
<feature type="region of interest" description="Disordered" evidence="1">
    <location>
        <begin position="183"/>
        <end position="210"/>
    </location>
</feature>
<feature type="region of interest" description="Disordered" evidence="1">
    <location>
        <begin position="38"/>
        <end position="163"/>
    </location>
</feature>
<dbReference type="CDD" id="cd00160">
    <property type="entry name" value="RhoGEF"/>
    <property type="match status" value="1"/>
</dbReference>
<dbReference type="SUPFAM" id="SSF48065">
    <property type="entry name" value="DBL homology domain (DH-domain)"/>
    <property type="match status" value="2"/>
</dbReference>
<dbReference type="EMBL" id="JANTQA010000033">
    <property type="protein sequence ID" value="KAJ3437598.1"/>
    <property type="molecule type" value="Genomic_DNA"/>
</dbReference>
<dbReference type="AlphaFoldDB" id="A0AAV7ZBM3"/>
<feature type="compositionally biased region" description="Low complexity" evidence="1">
    <location>
        <begin position="477"/>
        <end position="495"/>
    </location>
</feature>
<feature type="compositionally biased region" description="Basic and acidic residues" evidence="1">
    <location>
        <begin position="507"/>
        <end position="526"/>
    </location>
</feature>
<proteinExistence type="predicted"/>
<evidence type="ECO:0000313" key="4">
    <source>
        <dbReference type="EMBL" id="KAJ3437598.1"/>
    </source>
</evidence>
<organism evidence="4 5">
    <name type="scientific">Anaeramoeba flamelloides</name>
    <dbReference type="NCBI Taxonomy" id="1746091"/>
    <lineage>
        <taxon>Eukaryota</taxon>
        <taxon>Metamonada</taxon>
        <taxon>Anaeramoebidae</taxon>
        <taxon>Anaeramoeba</taxon>
    </lineage>
</organism>
<feature type="compositionally biased region" description="Low complexity" evidence="1">
    <location>
        <begin position="144"/>
        <end position="163"/>
    </location>
</feature>
<dbReference type="InterPro" id="IPR001849">
    <property type="entry name" value="PH_domain"/>
</dbReference>
<evidence type="ECO:0000259" key="3">
    <source>
        <dbReference type="PROSITE" id="PS50010"/>
    </source>
</evidence>
<feature type="compositionally biased region" description="Low complexity" evidence="1">
    <location>
        <begin position="184"/>
        <end position="210"/>
    </location>
</feature>
<dbReference type="InterPro" id="IPR011993">
    <property type="entry name" value="PH-like_dom_sf"/>
</dbReference>